<keyword evidence="3" id="KW-1185">Reference proteome</keyword>
<dbReference type="Pfam" id="PF16119">
    <property type="entry name" value="DUF4835"/>
    <property type="match status" value="1"/>
</dbReference>
<reference evidence="3" key="1">
    <citation type="journal article" date="2019" name="Int. J. Syst. Evol. Microbiol.">
        <title>The Global Catalogue of Microorganisms (GCM) 10K type strain sequencing project: providing services to taxonomists for standard genome sequencing and annotation.</title>
        <authorList>
            <consortium name="The Broad Institute Genomics Platform"/>
            <consortium name="The Broad Institute Genome Sequencing Center for Infectious Disease"/>
            <person name="Wu L."/>
            <person name="Ma J."/>
        </authorList>
    </citation>
    <scope>NUCLEOTIDE SEQUENCE [LARGE SCALE GENOMIC DNA]</scope>
    <source>
        <strain evidence="3">YJ-61-S</strain>
    </source>
</reference>
<evidence type="ECO:0000313" key="3">
    <source>
        <dbReference type="Proteomes" id="UP001596043"/>
    </source>
</evidence>
<name>A0ABV9HRF4_9FLAO</name>
<keyword evidence="1" id="KW-0732">Signal</keyword>
<dbReference type="RefSeq" id="WP_379976635.1">
    <property type="nucleotide sequence ID" value="NZ_JBHSFV010000001.1"/>
</dbReference>
<sequence length="296" mass="34257">MKRTLIALFVILCTVSLQAQELNAVVIINAEQTGKAELQVFKTLERQLTEFINNTKWTDENYKQQERIDCSFNIIVQEVNSDAFKATVQVQSSRPVFNSNYDSPVFNFNDRDFDFEYVEFQPLIFNPNTFDSNLVSVLAFYVYTIIGYDTNTFKLNQGDEYFQIAKQIVTTAQGSNNRGWRPQDGPQSRYRLNEDLLSPNFRDFSDVLYEYHRKGLDVMADDTKKGKKAVMDAITKMKAMYNKRPNNFLNRVFFDSKAEEIASMFSGGPQLPITDLLTTLNRIAPTKSTFWRQISF</sequence>
<dbReference type="InterPro" id="IPR032274">
    <property type="entry name" value="DUF4835"/>
</dbReference>
<proteinExistence type="predicted"/>
<dbReference type="Proteomes" id="UP001596043">
    <property type="component" value="Unassembled WGS sequence"/>
</dbReference>
<evidence type="ECO:0000313" key="2">
    <source>
        <dbReference type="EMBL" id="MFC4632442.1"/>
    </source>
</evidence>
<gene>
    <name evidence="2" type="ORF">ACFO3O_00875</name>
</gene>
<organism evidence="2 3">
    <name type="scientific">Dokdonia ponticola</name>
    <dbReference type="NCBI Taxonomy" id="2041041"/>
    <lineage>
        <taxon>Bacteria</taxon>
        <taxon>Pseudomonadati</taxon>
        <taxon>Bacteroidota</taxon>
        <taxon>Flavobacteriia</taxon>
        <taxon>Flavobacteriales</taxon>
        <taxon>Flavobacteriaceae</taxon>
        <taxon>Dokdonia</taxon>
    </lineage>
</organism>
<accession>A0ABV9HRF4</accession>
<comment type="caution">
    <text evidence="2">The sequence shown here is derived from an EMBL/GenBank/DDBJ whole genome shotgun (WGS) entry which is preliminary data.</text>
</comment>
<evidence type="ECO:0000256" key="1">
    <source>
        <dbReference type="SAM" id="SignalP"/>
    </source>
</evidence>
<feature type="chain" id="PRO_5045377577" evidence="1">
    <location>
        <begin position="20"/>
        <end position="296"/>
    </location>
</feature>
<dbReference type="EMBL" id="JBHSFV010000001">
    <property type="protein sequence ID" value="MFC4632442.1"/>
    <property type="molecule type" value="Genomic_DNA"/>
</dbReference>
<protein>
    <submittedName>
        <fullName evidence="2">DUF4835 family protein</fullName>
    </submittedName>
</protein>
<feature type="signal peptide" evidence="1">
    <location>
        <begin position="1"/>
        <end position="19"/>
    </location>
</feature>